<reference evidence="7" key="1">
    <citation type="submission" date="2018-04" db="EMBL/GenBank/DDBJ databases">
        <title>Transcriptome assembly of Sipha flava.</title>
        <authorList>
            <person name="Scully E.D."/>
            <person name="Geib S.M."/>
            <person name="Palmer N.A."/>
            <person name="Koch K."/>
            <person name="Bradshaw J."/>
            <person name="Heng-Moss T."/>
            <person name="Sarath G."/>
        </authorList>
    </citation>
    <scope>NUCLEOTIDE SEQUENCE</scope>
</reference>
<keyword evidence="1" id="KW-0479">Metal-binding</keyword>
<reference evidence="9" key="2">
    <citation type="submission" date="2025-04" db="UniProtKB">
        <authorList>
            <consortium name="RefSeq"/>
        </authorList>
    </citation>
    <scope>IDENTIFICATION</scope>
    <source>
        <tissue evidence="9">Whole body</tissue>
    </source>
</reference>
<evidence type="ECO:0000256" key="5">
    <source>
        <dbReference type="PROSITE-ProRule" id="PRU00309"/>
    </source>
</evidence>
<dbReference type="SMART" id="SM00692">
    <property type="entry name" value="DM3"/>
    <property type="match status" value="1"/>
</dbReference>
<proteinExistence type="predicted"/>
<accession>A0A2S2QZV2</accession>
<dbReference type="Pfam" id="PF05485">
    <property type="entry name" value="THAP"/>
    <property type="match status" value="1"/>
</dbReference>
<keyword evidence="2 5" id="KW-0863">Zinc-finger</keyword>
<dbReference type="Gene3D" id="6.20.210.20">
    <property type="entry name" value="THAP domain"/>
    <property type="match status" value="1"/>
</dbReference>
<evidence type="ECO:0000256" key="3">
    <source>
        <dbReference type="ARBA" id="ARBA00022833"/>
    </source>
</evidence>
<sequence length="185" mass="21911">MSVMKNYGVCVVCNNWKHTFTLHKFPSNLDQRRLWLKKIGLQEKDYKNSDRLCSVHFKESCFIGIRKKFLAPGSIPTKFPPGRGNKKFTYPSTFKKYKNVNRYKVWVCKICKKYVANKENVWKHLTMCNEINPYFDAKTVLSKEEGVEQTEEFIFVSSEYPQTWICNYCNTYILNESSVNKHTCR</sequence>
<evidence type="ECO:0000259" key="6">
    <source>
        <dbReference type="PROSITE" id="PS50950"/>
    </source>
</evidence>
<dbReference type="OrthoDB" id="6578184at2759"/>
<evidence type="ECO:0000313" key="9">
    <source>
        <dbReference type="RefSeq" id="XP_025409823.1"/>
    </source>
</evidence>
<dbReference type="Proteomes" id="UP000694846">
    <property type="component" value="Unplaced"/>
</dbReference>
<dbReference type="SMART" id="SM00980">
    <property type="entry name" value="THAP"/>
    <property type="match status" value="1"/>
</dbReference>
<dbReference type="GO" id="GO:0008270">
    <property type="term" value="F:zinc ion binding"/>
    <property type="evidence" value="ECO:0007669"/>
    <property type="project" value="UniProtKB-KW"/>
</dbReference>
<keyword evidence="8" id="KW-1185">Reference proteome</keyword>
<dbReference type="InterPro" id="IPR038441">
    <property type="entry name" value="THAP_Znf_sf"/>
</dbReference>
<keyword evidence="4 5" id="KW-0238">DNA-binding</keyword>
<dbReference type="RefSeq" id="XP_025409823.1">
    <property type="nucleotide sequence ID" value="XM_025554038.1"/>
</dbReference>
<dbReference type="EMBL" id="GGMS01014085">
    <property type="protein sequence ID" value="MBY83288.1"/>
    <property type="molecule type" value="Transcribed_RNA"/>
</dbReference>
<dbReference type="SUPFAM" id="SSF57716">
    <property type="entry name" value="Glucocorticoid receptor-like (DNA-binding domain)"/>
    <property type="match status" value="1"/>
</dbReference>
<gene>
    <name evidence="7" type="primary">lin-36</name>
    <name evidence="9" type="synonym">LOC112683138</name>
    <name evidence="7" type="ORF">g.14074</name>
</gene>
<dbReference type="GO" id="GO:0003677">
    <property type="term" value="F:DNA binding"/>
    <property type="evidence" value="ECO:0007669"/>
    <property type="project" value="UniProtKB-UniRule"/>
</dbReference>
<dbReference type="PROSITE" id="PS50950">
    <property type="entry name" value="ZF_THAP"/>
    <property type="match status" value="1"/>
</dbReference>
<evidence type="ECO:0000313" key="8">
    <source>
        <dbReference type="Proteomes" id="UP000694846"/>
    </source>
</evidence>
<keyword evidence="3" id="KW-0862">Zinc</keyword>
<dbReference type="InterPro" id="IPR006612">
    <property type="entry name" value="THAP_Znf"/>
</dbReference>
<feature type="domain" description="THAP-type" evidence="6">
    <location>
        <begin position="4"/>
        <end position="79"/>
    </location>
</feature>
<evidence type="ECO:0000256" key="1">
    <source>
        <dbReference type="ARBA" id="ARBA00022723"/>
    </source>
</evidence>
<evidence type="ECO:0000256" key="2">
    <source>
        <dbReference type="ARBA" id="ARBA00022771"/>
    </source>
</evidence>
<protein>
    <submittedName>
        <fullName evidence="7 9">Protein lin-36</fullName>
    </submittedName>
</protein>
<dbReference type="AlphaFoldDB" id="A0A2S2QZV2"/>
<organism evidence="7">
    <name type="scientific">Sipha flava</name>
    <name type="common">yellow sugarcane aphid</name>
    <dbReference type="NCBI Taxonomy" id="143950"/>
    <lineage>
        <taxon>Eukaryota</taxon>
        <taxon>Metazoa</taxon>
        <taxon>Ecdysozoa</taxon>
        <taxon>Arthropoda</taxon>
        <taxon>Hexapoda</taxon>
        <taxon>Insecta</taxon>
        <taxon>Pterygota</taxon>
        <taxon>Neoptera</taxon>
        <taxon>Paraneoptera</taxon>
        <taxon>Hemiptera</taxon>
        <taxon>Sternorrhyncha</taxon>
        <taxon>Aphidomorpha</taxon>
        <taxon>Aphidoidea</taxon>
        <taxon>Aphididae</taxon>
        <taxon>Sipha</taxon>
    </lineage>
</organism>
<evidence type="ECO:0000313" key="7">
    <source>
        <dbReference type="EMBL" id="MBY83288.1"/>
    </source>
</evidence>
<evidence type="ECO:0000256" key="4">
    <source>
        <dbReference type="ARBA" id="ARBA00023125"/>
    </source>
</evidence>
<name>A0A2S2QZV2_9HEMI</name>